<keyword evidence="3" id="KW-1185">Reference proteome</keyword>
<protein>
    <submittedName>
        <fullName evidence="2">Uncharacterized protein</fullName>
    </submittedName>
</protein>
<dbReference type="Proteomes" id="UP001054252">
    <property type="component" value="Unassembled WGS sequence"/>
</dbReference>
<gene>
    <name evidence="2" type="ORF">SLEP1_g23439</name>
</gene>
<accession>A0AAV5JIG5</accession>
<name>A0AAV5JIG5_9ROSI</name>
<reference evidence="2 3" key="1">
    <citation type="journal article" date="2021" name="Commun. Biol.">
        <title>The genome of Shorea leprosula (Dipterocarpaceae) highlights the ecological relevance of drought in aseasonal tropical rainforests.</title>
        <authorList>
            <person name="Ng K.K.S."/>
            <person name="Kobayashi M.J."/>
            <person name="Fawcett J.A."/>
            <person name="Hatakeyama M."/>
            <person name="Paape T."/>
            <person name="Ng C.H."/>
            <person name="Ang C.C."/>
            <person name="Tnah L.H."/>
            <person name="Lee C.T."/>
            <person name="Nishiyama T."/>
            <person name="Sese J."/>
            <person name="O'Brien M.J."/>
            <person name="Copetti D."/>
            <person name="Mohd Noor M.I."/>
            <person name="Ong R.C."/>
            <person name="Putra M."/>
            <person name="Sireger I.Z."/>
            <person name="Indrioko S."/>
            <person name="Kosugi Y."/>
            <person name="Izuno A."/>
            <person name="Isagi Y."/>
            <person name="Lee S.L."/>
            <person name="Shimizu K.K."/>
        </authorList>
    </citation>
    <scope>NUCLEOTIDE SEQUENCE [LARGE SCALE GENOMIC DNA]</scope>
    <source>
        <strain evidence="2">214</strain>
    </source>
</reference>
<dbReference type="AlphaFoldDB" id="A0AAV5JIG5"/>
<evidence type="ECO:0000313" key="3">
    <source>
        <dbReference type="Proteomes" id="UP001054252"/>
    </source>
</evidence>
<evidence type="ECO:0000256" key="1">
    <source>
        <dbReference type="SAM" id="MobiDB-lite"/>
    </source>
</evidence>
<feature type="compositionally biased region" description="Basic and acidic residues" evidence="1">
    <location>
        <begin position="1"/>
        <end position="16"/>
    </location>
</feature>
<organism evidence="2 3">
    <name type="scientific">Rubroshorea leprosula</name>
    <dbReference type="NCBI Taxonomy" id="152421"/>
    <lineage>
        <taxon>Eukaryota</taxon>
        <taxon>Viridiplantae</taxon>
        <taxon>Streptophyta</taxon>
        <taxon>Embryophyta</taxon>
        <taxon>Tracheophyta</taxon>
        <taxon>Spermatophyta</taxon>
        <taxon>Magnoliopsida</taxon>
        <taxon>eudicotyledons</taxon>
        <taxon>Gunneridae</taxon>
        <taxon>Pentapetalae</taxon>
        <taxon>rosids</taxon>
        <taxon>malvids</taxon>
        <taxon>Malvales</taxon>
        <taxon>Dipterocarpaceae</taxon>
        <taxon>Rubroshorea</taxon>
    </lineage>
</organism>
<comment type="caution">
    <text evidence="2">The sequence shown here is derived from an EMBL/GenBank/DDBJ whole genome shotgun (WGS) entry which is preliminary data.</text>
</comment>
<evidence type="ECO:0000313" key="2">
    <source>
        <dbReference type="EMBL" id="GKV12268.1"/>
    </source>
</evidence>
<proteinExistence type="predicted"/>
<sequence length="142" mass="15912">MEMEMAKAEVKAELNSRSRGVGGGAGEAEQNILEVLNFWPETKMKSRASSLASTLSLRPSMDGSGARQVVCDHGLAARLHVSMSELNPGRSQVVVEQEPAFFLNGLMLNYRRVVEVLKWKQWCLKEKRMKSVSVEWTARKEC</sequence>
<dbReference type="EMBL" id="BPVZ01000036">
    <property type="protein sequence ID" value="GKV12268.1"/>
    <property type="molecule type" value="Genomic_DNA"/>
</dbReference>
<feature type="region of interest" description="Disordered" evidence="1">
    <location>
        <begin position="1"/>
        <end position="25"/>
    </location>
</feature>